<evidence type="ECO:0000313" key="2">
    <source>
        <dbReference type="EMBL" id="KFG73107.1"/>
    </source>
</evidence>
<comment type="caution">
    <text evidence="2">The sequence shown here is derived from an EMBL/GenBank/DDBJ whole genome shotgun (WGS) entry which is preliminary data.</text>
</comment>
<feature type="region of interest" description="Disordered" evidence="1">
    <location>
        <begin position="65"/>
        <end position="95"/>
    </location>
</feature>
<proteinExistence type="predicted"/>
<dbReference type="STRING" id="1915400.FM21_19915"/>
<name>A0A086MW39_9ACTN</name>
<organism evidence="2 3">
    <name type="scientific">Streptomyces mutabilis</name>
    <dbReference type="NCBI Taxonomy" id="67332"/>
    <lineage>
        <taxon>Bacteria</taxon>
        <taxon>Bacillati</taxon>
        <taxon>Actinomycetota</taxon>
        <taxon>Actinomycetes</taxon>
        <taxon>Kitasatosporales</taxon>
        <taxon>Streptomycetaceae</taxon>
        <taxon>Streptomyces</taxon>
    </lineage>
</organism>
<accession>A0A086MW39</accession>
<evidence type="ECO:0000256" key="1">
    <source>
        <dbReference type="SAM" id="MobiDB-lite"/>
    </source>
</evidence>
<protein>
    <submittedName>
        <fullName evidence="2">Uncharacterized protein</fullName>
    </submittedName>
</protein>
<dbReference type="Proteomes" id="UP000029095">
    <property type="component" value="Unassembled WGS sequence"/>
</dbReference>
<feature type="region of interest" description="Disordered" evidence="1">
    <location>
        <begin position="111"/>
        <end position="192"/>
    </location>
</feature>
<feature type="compositionally biased region" description="Low complexity" evidence="1">
    <location>
        <begin position="66"/>
        <end position="88"/>
    </location>
</feature>
<gene>
    <name evidence="2" type="ORF">FM21_19915</name>
</gene>
<reference evidence="2 3" key="1">
    <citation type="submission" date="2014-05" db="EMBL/GenBank/DDBJ databases">
        <title>Complete genome sequence of the Streptomyces mutabilis TRM45540.</title>
        <authorList>
            <person name="Luo X."/>
            <person name="Zhang L."/>
        </authorList>
    </citation>
    <scope>NUCLEOTIDE SEQUENCE [LARGE SCALE GENOMIC DNA]</scope>
    <source>
        <strain evidence="2 3">TRM45540</strain>
    </source>
</reference>
<keyword evidence="3" id="KW-1185">Reference proteome</keyword>
<dbReference type="EMBL" id="JNFQ01000002">
    <property type="protein sequence ID" value="KFG73107.1"/>
    <property type="molecule type" value="Genomic_DNA"/>
</dbReference>
<dbReference type="AlphaFoldDB" id="A0A086MW39"/>
<evidence type="ECO:0000313" key="3">
    <source>
        <dbReference type="Proteomes" id="UP000029095"/>
    </source>
</evidence>
<sequence length="261" mass="27066">MVAGQEPAQEELSGPRGQPVRIAAGDVVGDDVVVLRGWVKAGTTATYVERRTKCQVSYAILRRAARAGTAPTTTRTAGAASARSTPSTVSARSTSWLTGSRVADWAVAEGDEGDVGEERPQDGEAGPAVPGRQPVHADPPVEPGQPGHQGQLEGHEQRAVEAGAAAEDDEGVGGEARPGEQDGDDDRVGGQDRLRAGAGLRLGAEGRRGRRLAVGGARGSGHRRKLHPPGLSFSCRATFKCLSITRLWSARYGVRTAGGAV</sequence>
<dbReference type="HOGENOM" id="CLU_1065267_0_0_11"/>